<accession>A0AAW9SQ96</accession>
<name>A0AAW9SQ96_CORAY</name>
<dbReference type="Gene3D" id="3.40.50.1980">
    <property type="entry name" value="Nitrogenase molybdenum iron protein domain"/>
    <property type="match status" value="2"/>
</dbReference>
<feature type="chain" id="PRO_5044004454" evidence="2">
    <location>
        <begin position="33"/>
        <end position="400"/>
    </location>
</feature>
<evidence type="ECO:0000256" key="2">
    <source>
        <dbReference type="SAM" id="SignalP"/>
    </source>
</evidence>
<evidence type="ECO:0000259" key="3">
    <source>
        <dbReference type="PROSITE" id="PS50983"/>
    </source>
</evidence>
<organism evidence="4 5">
    <name type="scientific">Corynebacterium amycolatum</name>
    <dbReference type="NCBI Taxonomy" id="43765"/>
    <lineage>
        <taxon>Bacteria</taxon>
        <taxon>Bacillati</taxon>
        <taxon>Actinomycetota</taxon>
        <taxon>Actinomycetes</taxon>
        <taxon>Mycobacteriales</taxon>
        <taxon>Corynebacteriaceae</taxon>
        <taxon>Corynebacterium</taxon>
    </lineage>
</organism>
<dbReference type="CDD" id="cd01139">
    <property type="entry name" value="TroA_f"/>
    <property type="match status" value="1"/>
</dbReference>
<comment type="caution">
    <text evidence="4">The sequence shown here is derived from an EMBL/GenBank/DDBJ whole genome shotgun (WGS) entry which is preliminary data.</text>
</comment>
<comment type="similarity">
    <text evidence="1">Belongs to the bacterial solute-binding protein 8 family.</text>
</comment>
<dbReference type="RefSeq" id="WP_284826445.1">
    <property type="nucleotide sequence ID" value="NZ_JASOOY020000004.1"/>
</dbReference>
<dbReference type="PANTHER" id="PTHR30535:SF34">
    <property type="entry name" value="MOLYBDATE-BINDING PROTEIN MOLA"/>
    <property type="match status" value="1"/>
</dbReference>
<dbReference type="PANTHER" id="PTHR30535">
    <property type="entry name" value="VITAMIN B12-BINDING PROTEIN"/>
    <property type="match status" value="1"/>
</dbReference>
<dbReference type="PROSITE" id="PS50983">
    <property type="entry name" value="FE_B12_PBP"/>
    <property type="match status" value="1"/>
</dbReference>
<keyword evidence="2" id="KW-0732">Signal</keyword>
<gene>
    <name evidence="4" type="ORF">QP460_001165</name>
</gene>
<reference evidence="4" key="1">
    <citation type="submission" date="2023-05" db="EMBL/GenBank/DDBJ databases">
        <authorList>
            <person name="Du J."/>
        </authorList>
    </citation>
    <scope>NUCLEOTIDE SEQUENCE</scope>
    <source>
        <strain evidence="4">UMB1064</strain>
    </source>
</reference>
<dbReference type="EMBL" id="JASOOY020000004">
    <property type="protein sequence ID" value="MEO3716203.1"/>
    <property type="molecule type" value="Genomic_DNA"/>
</dbReference>
<dbReference type="PROSITE" id="PS51257">
    <property type="entry name" value="PROKAR_LIPOPROTEIN"/>
    <property type="match status" value="1"/>
</dbReference>
<reference evidence="4" key="2">
    <citation type="submission" date="2024-05" db="EMBL/GenBank/DDBJ databases">
        <authorList>
            <person name="Wolfe A."/>
        </authorList>
    </citation>
    <scope>NUCLEOTIDE SEQUENCE</scope>
    <source>
        <strain evidence="4">UMB1064</strain>
    </source>
</reference>
<dbReference type="SUPFAM" id="SSF53807">
    <property type="entry name" value="Helical backbone' metal receptor"/>
    <property type="match status" value="1"/>
</dbReference>
<dbReference type="Proteomes" id="UP001223646">
    <property type="component" value="Unassembled WGS sequence"/>
</dbReference>
<dbReference type="InterPro" id="IPR002491">
    <property type="entry name" value="ABC_transptr_periplasmic_BD"/>
</dbReference>
<sequence length="400" mass="43545">MRVNIFAKAKTAPKTKTLAAIGCAALSFVATACGADAESNEAADNKGELTVTDVAGRTVTFDRQPERVVLGEGRAMFVTAMLDQENPGDHVVAMGSDLHSGAPSFETKLFETNPELKDMPTIGNIAKGDVTVENLISHDPDVVVMTLDHKKAAEQSGFLTKLDQAGLKYVFTDFRQKPLENTAKSVELLGQIVDEQDNAKKFTDFYAKRVNEITERAAKLEDKPKTFVWRAAGLKDCCSTVNKSNLGDLVTAAGGENLGDSLLDTESGDVTAEKVLSVQPEKIIATGGSWALDPKKPEVLPHVELGYTATPETAQRTLEGLLKTPGFDTLTAPKKGDLYAAFHQFYDSPYNVFALEQFAKWIHPEEFADLDPVADFAEFHKDYLPFELSGTFFTALEPTK</sequence>
<dbReference type="AlphaFoldDB" id="A0AAW9SQ96"/>
<evidence type="ECO:0000313" key="4">
    <source>
        <dbReference type="EMBL" id="MEO3716203.1"/>
    </source>
</evidence>
<protein>
    <submittedName>
        <fullName evidence="4">ABC transporter substrate-binding protein</fullName>
    </submittedName>
</protein>
<dbReference type="InterPro" id="IPR050902">
    <property type="entry name" value="ABC_Transporter_SBP"/>
</dbReference>
<evidence type="ECO:0000313" key="5">
    <source>
        <dbReference type="Proteomes" id="UP001223646"/>
    </source>
</evidence>
<evidence type="ECO:0000256" key="1">
    <source>
        <dbReference type="ARBA" id="ARBA00008814"/>
    </source>
</evidence>
<feature type="domain" description="Fe/B12 periplasmic-binding" evidence="3">
    <location>
        <begin position="67"/>
        <end position="370"/>
    </location>
</feature>
<dbReference type="Pfam" id="PF01497">
    <property type="entry name" value="Peripla_BP_2"/>
    <property type="match status" value="1"/>
</dbReference>
<feature type="signal peptide" evidence="2">
    <location>
        <begin position="1"/>
        <end position="32"/>
    </location>
</feature>
<proteinExistence type="inferred from homology"/>